<dbReference type="Gene3D" id="2.170.150.70">
    <property type="match status" value="1"/>
</dbReference>
<keyword evidence="2" id="KW-0479">Metal-binding</keyword>
<dbReference type="PANTHER" id="PTHR28620">
    <property type="entry name" value="CENTROMERE PROTEIN V"/>
    <property type="match status" value="1"/>
</dbReference>
<dbReference type="InterPro" id="IPR011057">
    <property type="entry name" value="Mss4-like_sf"/>
</dbReference>
<keyword evidence="3" id="KW-0862">Zinc</keyword>
<dbReference type="SUPFAM" id="SSF51316">
    <property type="entry name" value="Mss4-like"/>
    <property type="match status" value="1"/>
</dbReference>
<dbReference type="EMBL" id="FOWR01000006">
    <property type="protein sequence ID" value="SFP02490.1"/>
    <property type="molecule type" value="Genomic_DNA"/>
</dbReference>
<accession>A0A1I5LZ49</accession>
<evidence type="ECO:0000256" key="2">
    <source>
        <dbReference type="ARBA" id="ARBA00022723"/>
    </source>
</evidence>
<proteinExistence type="inferred from homology"/>
<dbReference type="GO" id="GO:0016846">
    <property type="term" value="F:carbon-sulfur lyase activity"/>
    <property type="evidence" value="ECO:0007669"/>
    <property type="project" value="InterPro"/>
</dbReference>
<evidence type="ECO:0000313" key="5">
    <source>
        <dbReference type="EMBL" id="SFP02490.1"/>
    </source>
</evidence>
<comment type="similarity">
    <text evidence="1">Belongs to the Gfa family.</text>
</comment>
<dbReference type="GO" id="GO:0046872">
    <property type="term" value="F:metal ion binding"/>
    <property type="evidence" value="ECO:0007669"/>
    <property type="project" value="UniProtKB-KW"/>
</dbReference>
<organism evidence="5 6">
    <name type="scientific">Enterovibrio norvegicus DSM 15893</name>
    <dbReference type="NCBI Taxonomy" id="1121869"/>
    <lineage>
        <taxon>Bacteria</taxon>
        <taxon>Pseudomonadati</taxon>
        <taxon>Pseudomonadota</taxon>
        <taxon>Gammaproteobacteria</taxon>
        <taxon>Vibrionales</taxon>
        <taxon>Vibrionaceae</taxon>
        <taxon>Enterovibrio</taxon>
    </lineage>
</organism>
<gene>
    <name evidence="5" type="ORF">SAMN03084138_01144</name>
</gene>
<dbReference type="AlphaFoldDB" id="A0A1I5LZ49"/>
<evidence type="ECO:0000256" key="1">
    <source>
        <dbReference type="ARBA" id="ARBA00005495"/>
    </source>
</evidence>
<feature type="domain" description="CENP-V/GFA" evidence="4">
    <location>
        <begin position="7"/>
        <end position="118"/>
    </location>
</feature>
<evidence type="ECO:0000259" key="4">
    <source>
        <dbReference type="PROSITE" id="PS51891"/>
    </source>
</evidence>
<dbReference type="RefSeq" id="WP_074925680.1">
    <property type="nucleotide sequence ID" value="NZ_FOWR01000006.1"/>
</dbReference>
<dbReference type="InterPro" id="IPR006913">
    <property type="entry name" value="CENP-V/GFA"/>
</dbReference>
<dbReference type="STRING" id="1121869.SAMN03084138_01144"/>
<dbReference type="OrthoDB" id="9805575at2"/>
<dbReference type="InterPro" id="IPR052355">
    <property type="entry name" value="CENP-V-like"/>
</dbReference>
<protein>
    <submittedName>
        <fullName evidence="5">Uncharacterized conserved protein</fullName>
    </submittedName>
</protein>
<dbReference type="PROSITE" id="PS51891">
    <property type="entry name" value="CENP_V_GFA"/>
    <property type="match status" value="1"/>
</dbReference>
<evidence type="ECO:0000256" key="3">
    <source>
        <dbReference type="ARBA" id="ARBA00022833"/>
    </source>
</evidence>
<dbReference type="Pfam" id="PF04828">
    <property type="entry name" value="GFA"/>
    <property type="match status" value="1"/>
</dbReference>
<sequence>MSKLHTFSGSCHCNAVRFEIDTDLHELTTCDCSICSRKNALMVKVHESAMRILSGTEQLTTYQFHTHTAEHYFCNICGIYPFHRKRVTPDYYGVNVYCLEGFDPADMPVRATVGKGMS</sequence>
<evidence type="ECO:0000313" key="6">
    <source>
        <dbReference type="Proteomes" id="UP000182692"/>
    </source>
</evidence>
<dbReference type="GeneID" id="35872287"/>
<name>A0A1I5LZ49_9GAMM</name>
<dbReference type="PANTHER" id="PTHR28620:SF1">
    <property type="entry name" value="CENP-V_GFA DOMAIN-CONTAINING PROTEIN"/>
    <property type="match status" value="1"/>
</dbReference>
<dbReference type="Proteomes" id="UP000182692">
    <property type="component" value="Unassembled WGS sequence"/>
</dbReference>
<reference evidence="5 6" key="1">
    <citation type="submission" date="2016-10" db="EMBL/GenBank/DDBJ databases">
        <authorList>
            <person name="de Groot N.N."/>
        </authorList>
    </citation>
    <scope>NUCLEOTIDE SEQUENCE [LARGE SCALE GENOMIC DNA]</scope>
    <source>
        <strain evidence="5 6">DSM 15893</strain>
    </source>
</reference>